<dbReference type="RefSeq" id="WP_090774966.1">
    <property type="nucleotide sequence ID" value="NZ_FMYM01000003.1"/>
</dbReference>
<dbReference type="EMBL" id="FMYM01000003">
    <property type="protein sequence ID" value="SDB91068.1"/>
    <property type="molecule type" value="Genomic_DNA"/>
</dbReference>
<dbReference type="InterPro" id="IPR023842">
    <property type="entry name" value="Bacillithiol_biosynth_BshB1"/>
</dbReference>
<evidence type="ECO:0000313" key="2">
    <source>
        <dbReference type="EMBL" id="SDB91068.1"/>
    </source>
</evidence>
<dbReference type="InterPro" id="IPR024078">
    <property type="entry name" value="LmbE-like_dom_sf"/>
</dbReference>
<dbReference type="Gene3D" id="3.40.50.10320">
    <property type="entry name" value="LmbE-like"/>
    <property type="match status" value="1"/>
</dbReference>
<sequence length="232" mass="25143">MTETVDILACGAHPDDIEIGMGGTIAAYVAKGARVAFLTLTKAELSSNGTVATRQEEAARAAAILGVHARYQLDFPDRGLRDIKDAQLSQIVKLVRALQPQLVFYPHHDRHPDHGHCGQMVKEAVFNAAIRRFATEGVSAHRVKASYAYFINGIPAPSFLTDVSAVYEQKKQALQAYESQFTPADGVSTPLTDAYIDTVIGRDRLLGKEAGVQFAEGFYSDRAPVVANLLEG</sequence>
<dbReference type="Proteomes" id="UP000242662">
    <property type="component" value="Unassembled WGS sequence"/>
</dbReference>
<dbReference type="PANTHER" id="PTHR12993">
    <property type="entry name" value="N-ACETYLGLUCOSAMINYL-PHOSPHATIDYLINOSITOL DE-N-ACETYLASE-RELATED"/>
    <property type="match status" value="1"/>
</dbReference>
<dbReference type="NCBIfam" id="TIGR04001">
    <property type="entry name" value="thiol_BshB1"/>
    <property type="match status" value="1"/>
</dbReference>
<dbReference type="OrthoDB" id="9778719at2"/>
<evidence type="ECO:0000313" key="3">
    <source>
        <dbReference type="Proteomes" id="UP000242662"/>
    </source>
</evidence>
<protein>
    <submittedName>
        <fullName evidence="2">Bacillithiol biosynthesis deacetylase BshB1</fullName>
    </submittedName>
</protein>
<reference evidence="3" key="1">
    <citation type="submission" date="2016-09" db="EMBL/GenBank/DDBJ databases">
        <authorList>
            <person name="Varghese N."/>
            <person name="Submissions S."/>
        </authorList>
    </citation>
    <scope>NUCLEOTIDE SEQUENCE [LARGE SCALE GENOMIC DNA]</scope>
    <source>
        <strain evidence="3">25nlg</strain>
    </source>
</reference>
<organism evidence="2 3">
    <name type="scientific">Shouchella lonarensis</name>
    <dbReference type="NCBI Taxonomy" id="1464122"/>
    <lineage>
        <taxon>Bacteria</taxon>
        <taxon>Bacillati</taxon>
        <taxon>Bacillota</taxon>
        <taxon>Bacilli</taxon>
        <taxon>Bacillales</taxon>
        <taxon>Bacillaceae</taxon>
        <taxon>Shouchella</taxon>
    </lineage>
</organism>
<proteinExistence type="predicted"/>
<comment type="cofactor">
    <cofactor evidence="1">
        <name>Zn(2+)</name>
        <dbReference type="ChEBI" id="CHEBI:29105"/>
    </cofactor>
</comment>
<dbReference type="PANTHER" id="PTHR12993:SF30">
    <property type="entry name" value="N-ACETYL-ALPHA-D-GLUCOSAMINYL L-MALATE DEACETYLASE 1"/>
    <property type="match status" value="1"/>
</dbReference>
<accession>A0A1G6HAF6</accession>
<dbReference type="SUPFAM" id="SSF102588">
    <property type="entry name" value="LmbE-like"/>
    <property type="match status" value="1"/>
</dbReference>
<dbReference type="STRING" id="1464122.SAMN05421737_103104"/>
<keyword evidence="3" id="KW-1185">Reference proteome</keyword>
<dbReference type="InterPro" id="IPR003737">
    <property type="entry name" value="GlcNAc_PI_deacetylase-related"/>
</dbReference>
<gene>
    <name evidence="2" type="ORF">SAMN05421737_103104</name>
</gene>
<dbReference type="GO" id="GO:0071793">
    <property type="term" value="P:bacillithiol biosynthetic process"/>
    <property type="evidence" value="ECO:0007669"/>
    <property type="project" value="InterPro"/>
</dbReference>
<dbReference type="Pfam" id="PF02585">
    <property type="entry name" value="PIG-L"/>
    <property type="match status" value="1"/>
</dbReference>
<evidence type="ECO:0000256" key="1">
    <source>
        <dbReference type="ARBA" id="ARBA00001947"/>
    </source>
</evidence>
<dbReference type="AlphaFoldDB" id="A0A1G6HAF6"/>
<dbReference type="GO" id="GO:0019213">
    <property type="term" value="F:deacetylase activity"/>
    <property type="evidence" value="ECO:0007669"/>
    <property type="project" value="InterPro"/>
</dbReference>
<name>A0A1G6HAF6_9BACI</name>
<dbReference type="GO" id="GO:0016811">
    <property type="term" value="F:hydrolase activity, acting on carbon-nitrogen (but not peptide) bonds, in linear amides"/>
    <property type="evidence" value="ECO:0007669"/>
    <property type="project" value="TreeGrafter"/>
</dbReference>